<dbReference type="EMBL" id="JACU01000007">
    <property type="protein sequence ID" value="KMS53493.1"/>
    <property type="molecule type" value="Genomic_DNA"/>
</dbReference>
<dbReference type="PATRIC" id="fig|1114963.3.peg.3346"/>
<proteinExistence type="predicted"/>
<reference evidence="1 2" key="1">
    <citation type="journal article" date="2015" name="G3 (Bethesda)">
        <title>Insights into Ongoing Evolution of the Hexachlorocyclohexane Catabolic Pathway from Comparative Genomics of Ten Sphingomonadaceae Strains.</title>
        <authorList>
            <person name="Pearce S.L."/>
            <person name="Oakeshott J.G."/>
            <person name="Pandey G."/>
        </authorList>
    </citation>
    <scope>NUCLEOTIDE SEQUENCE [LARGE SCALE GENOMIC DNA]</scope>
    <source>
        <strain evidence="1 2">LL02</strain>
    </source>
</reference>
<protein>
    <recommendedName>
        <fullName evidence="3">DUF1838 domain-containing protein</fullName>
    </recommendedName>
</protein>
<organism evidence="1 2">
    <name type="scientific">Novosphingobium barchaimii LL02</name>
    <dbReference type="NCBI Taxonomy" id="1114963"/>
    <lineage>
        <taxon>Bacteria</taxon>
        <taxon>Pseudomonadati</taxon>
        <taxon>Pseudomonadota</taxon>
        <taxon>Alphaproteobacteria</taxon>
        <taxon>Sphingomonadales</taxon>
        <taxon>Sphingomonadaceae</taxon>
        <taxon>Novosphingobium</taxon>
    </lineage>
</organism>
<keyword evidence="2" id="KW-1185">Reference proteome</keyword>
<dbReference type="AlphaFoldDB" id="A0A0J7XR11"/>
<accession>A0A0J7XR11</accession>
<evidence type="ECO:0000313" key="1">
    <source>
        <dbReference type="EMBL" id="KMS53493.1"/>
    </source>
</evidence>
<dbReference type="InterPro" id="IPR006311">
    <property type="entry name" value="TAT_signal"/>
</dbReference>
<comment type="caution">
    <text evidence="1">The sequence shown here is derived from an EMBL/GenBank/DDBJ whole genome shotgun (WGS) entry which is preliminary data.</text>
</comment>
<dbReference type="PROSITE" id="PS51318">
    <property type="entry name" value="TAT"/>
    <property type="match status" value="1"/>
</dbReference>
<evidence type="ECO:0000313" key="2">
    <source>
        <dbReference type="Proteomes" id="UP000052268"/>
    </source>
</evidence>
<evidence type="ECO:0008006" key="3">
    <source>
        <dbReference type="Google" id="ProtNLM"/>
    </source>
</evidence>
<sequence>MPRLPDMIRPDRRDALKLGLGLAASVAVAPGVSAKAGRRTLDPANPADAVQIYRKLRYRTDDGLIYSWIKGPYMAAIGGDLIPLYAINLGSIQRVTLNPDGGFDLIDLEISFRVDVNTGKRLTNMRNPLTGETVRVGGRGPVPTHVKVGPDNEVHIPDVPGAPRYEHVHFGATPLMLGRDEIAIRDRSHAKVTAPDGGVSYLNEVSTITASRAQVLDSATTNVLSRVQSNDVRSWQAWLNMGDRAGTQNLFGNGGKVARFADLPADWLAMLEEFYPQVAADPIAVLDGKVVVKP</sequence>
<dbReference type="Proteomes" id="UP000052268">
    <property type="component" value="Unassembled WGS sequence"/>
</dbReference>
<dbReference type="Pfam" id="PF08894">
    <property type="entry name" value="DUF1838"/>
    <property type="match status" value="1"/>
</dbReference>
<dbReference type="InterPro" id="IPR014990">
    <property type="entry name" value="DUF1838"/>
</dbReference>
<gene>
    <name evidence="1" type="ORF">V474_22530</name>
</gene>
<name>A0A0J7XR11_9SPHN</name>